<sequence>MQFFIFIFWFFLFLKTFFLMTVPFFFCILGDPAKAEANISYTERERQKGQRREGVLRARMYARAQRASSVRESAGIGEHRLPRGFERMPASPEARVACEREAELERLHQSVEAAAELVFQQRLAIHRMKRSAFVSEIKRRPFYNSGSSEDAYGDASKQLVDLEDNLSQESSRCIRVSNVTALHFLNERQYSRTLQILLRVEALAQKGAGMWFPLFFSTECGMVGAGEFVHFAGDRRSGDEEGVQEIFVPFFTTRHEKMRQLVLAVIDNNIGLYHFKIAEYELAVRRMSRALHLEELLGVETIGVTYFNLAQAQYECGSLEDAFSAITLAEEAIEKRVHEYQSQNNHLRCIVDCSGSGVNNIPGLERRRLDVYIGWREGVCLLSRVLEAHGRWLQSSNAYKSAINCYEQSDRWLSSVKRLSAEENNWRQELRQRIQECRRFQRHSCCFPKSTVLFSSPVPGVPSGSPRSTVVTTTLPRKIEITACATPFDNGQKGIEKEGNKGIDQRQTRQRKTKHKEHSGKSHYRDVYELSATTTSTSNAAVTTGHHRSRTAPRRPEWDAGTQVFNQDTTRVRPATTATTSSVAHANSEARTSSRLTSVAGTPLSRGSKHERGSSGKPDLSSETGLTSSDVRRTQASAPVAQCTTPFRAQASSNAMTNRAWNINSNDKSLPLTRFTSSSTKLCPLSLMRCIHILQAFARSRVSLFEKEWRKLPCETGFVSPQSHSHSSFSVSLPSSWSGRHLHETDGASRLMCGDDSFLKNGGLFVGTPSVHATMSLNSCEILLAFLAARRSASLVCQRSIEQRYTKVMEGVLRQHASCAGSPSTTVKMRVLRDSARSRSLEETEPRSTILGGAAFSPHRTESFPNRNGELCHRISEGLSSGEGKKNGFYISEGRLHRRYNSLLRMVPQGRETPDTCLDAVKANNRFNGDLASDTAGAMGSQLYSSMPVTPPLSEDSGSRNSRADEIPTSTWRARRWSDFPYTRQSEKNPQKVNNQPHIVPQQRNGTMGAVNCEEFDAPNGKVYENGVQNGLPPRHPIIRRTPLLTCENHDDIAHTTAVIIRQRLLREEAAIIIQGAWHKWRERRQLGAVRRVGYR</sequence>
<comment type="caution">
    <text evidence="2">The sequence shown here is derived from an EMBL/GenBank/DDBJ whole genome shotgun (WGS) entry which is preliminary data.</text>
</comment>
<feature type="region of interest" description="Disordered" evidence="1">
    <location>
        <begin position="490"/>
        <end position="639"/>
    </location>
</feature>
<feature type="compositionally biased region" description="Low complexity" evidence="1">
    <location>
        <begin position="572"/>
        <end position="583"/>
    </location>
</feature>
<gene>
    <name evidence="2" type="ORF">TCDM_10101</name>
</gene>
<protein>
    <submittedName>
        <fullName evidence="2">Uncharacterized protein</fullName>
    </submittedName>
</protein>
<feature type="compositionally biased region" description="Polar residues" evidence="1">
    <location>
        <begin position="991"/>
        <end position="1004"/>
    </location>
</feature>
<dbReference type="EMBL" id="AYLP01000198">
    <property type="protein sequence ID" value="ESS62255.1"/>
    <property type="molecule type" value="Genomic_DNA"/>
</dbReference>
<evidence type="ECO:0000256" key="1">
    <source>
        <dbReference type="SAM" id="MobiDB-lite"/>
    </source>
</evidence>
<feature type="compositionally biased region" description="Polar residues" evidence="1">
    <location>
        <begin position="621"/>
        <end position="639"/>
    </location>
</feature>
<evidence type="ECO:0000313" key="2">
    <source>
        <dbReference type="EMBL" id="ESS62255.1"/>
    </source>
</evidence>
<reference evidence="2 3" key="1">
    <citation type="journal article" date="2014" name="Genome Announc.">
        <title>Trypanosoma cruzi Clone Dm28c Draft Genome Sequence.</title>
        <authorList>
            <person name="Grisard E.C."/>
            <person name="Teixeira S.M."/>
            <person name="de Almeida L.G."/>
            <person name="Stoco P.H."/>
            <person name="Gerber A.L."/>
            <person name="Talavera-Lopez C."/>
            <person name="Lima O.C."/>
            <person name="Andersson B."/>
            <person name="de Vasconcelos A.T."/>
        </authorList>
    </citation>
    <scope>NUCLEOTIDE SEQUENCE [LARGE SCALE GENOMIC DNA]</scope>
    <source>
        <strain evidence="2 3">Dm28c</strain>
    </source>
</reference>
<feature type="compositionally biased region" description="Basic residues" evidence="1">
    <location>
        <begin position="508"/>
        <end position="518"/>
    </location>
</feature>
<feature type="compositionally biased region" description="Low complexity" evidence="1">
    <location>
        <begin position="531"/>
        <end position="544"/>
    </location>
</feature>
<proteinExistence type="predicted"/>
<dbReference type="VEuPathDB" id="TriTrypDB:TCDM_10101"/>
<dbReference type="AlphaFoldDB" id="V5ANG0"/>
<feature type="region of interest" description="Disordered" evidence="1">
    <location>
        <begin position="942"/>
        <end position="1004"/>
    </location>
</feature>
<dbReference type="OrthoDB" id="267378at2759"/>
<dbReference type="Proteomes" id="UP000017861">
    <property type="component" value="Unassembled WGS sequence"/>
</dbReference>
<feature type="compositionally biased region" description="Basic and acidic residues" evidence="1">
    <location>
        <begin position="494"/>
        <end position="507"/>
    </location>
</feature>
<organism evidence="2 3">
    <name type="scientific">Trypanosoma cruzi Dm28c</name>
    <dbReference type="NCBI Taxonomy" id="1416333"/>
    <lineage>
        <taxon>Eukaryota</taxon>
        <taxon>Discoba</taxon>
        <taxon>Euglenozoa</taxon>
        <taxon>Kinetoplastea</taxon>
        <taxon>Metakinetoplastina</taxon>
        <taxon>Trypanosomatida</taxon>
        <taxon>Trypanosomatidae</taxon>
        <taxon>Trypanosoma</taxon>
        <taxon>Schizotrypanum</taxon>
    </lineage>
</organism>
<name>V5ANG0_TRYCR</name>
<accession>V5ANG0</accession>
<feature type="compositionally biased region" description="Polar residues" evidence="1">
    <location>
        <begin position="589"/>
        <end position="600"/>
    </location>
</feature>
<dbReference type="SUPFAM" id="SSF48452">
    <property type="entry name" value="TPR-like"/>
    <property type="match status" value="1"/>
</dbReference>
<dbReference type="InterPro" id="IPR011990">
    <property type="entry name" value="TPR-like_helical_dom_sf"/>
</dbReference>
<feature type="compositionally biased region" description="Basic and acidic residues" evidence="1">
    <location>
        <begin position="519"/>
        <end position="528"/>
    </location>
</feature>
<dbReference type="Gene3D" id="1.25.40.10">
    <property type="entry name" value="Tetratricopeptide repeat domain"/>
    <property type="match status" value="1"/>
</dbReference>
<evidence type="ECO:0000313" key="3">
    <source>
        <dbReference type="Proteomes" id="UP000017861"/>
    </source>
</evidence>